<evidence type="ECO:0000256" key="1">
    <source>
        <dbReference type="ARBA" id="ARBA00022884"/>
    </source>
</evidence>
<evidence type="ECO:0000259" key="2">
    <source>
        <dbReference type="Pfam" id="PF00076"/>
    </source>
</evidence>
<organism evidence="3">
    <name type="scientific">Panstrongylus lignarius</name>
    <dbReference type="NCBI Taxonomy" id="156445"/>
    <lineage>
        <taxon>Eukaryota</taxon>
        <taxon>Metazoa</taxon>
        <taxon>Ecdysozoa</taxon>
        <taxon>Arthropoda</taxon>
        <taxon>Hexapoda</taxon>
        <taxon>Insecta</taxon>
        <taxon>Pterygota</taxon>
        <taxon>Neoptera</taxon>
        <taxon>Paraneoptera</taxon>
        <taxon>Hemiptera</taxon>
        <taxon>Heteroptera</taxon>
        <taxon>Panheteroptera</taxon>
        <taxon>Cimicomorpha</taxon>
        <taxon>Reduviidae</taxon>
        <taxon>Triatominae</taxon>
        <taxon>Panstrongylus</taxon>
    </lineage>
</organism>
<dbReference type="SUPFAM" id="SSF54928">
    <property type="entry name" value="RNA-binding domain, RBD"/>
    <property type="match status" value="1"/>
</dbReference>
<dbReference type="Pfam" id="PF00076">
    <property type="entry name" value="RRM_1"/>
    <property type="match status" value="1"/>
</dbReference>
<dbReference type="InterPro" id="IPR012677">
    <property type="entry name" value="Nucleotide-bd_a/b_plait_sf"/>
</dbReference>
<name>A0A224Y1D5_9HEMI</name>
<protein>
    <submittedName>
        <fullName evidence="3">Putative rna-binding protein</fullName>
    </submittedName>
</protein>
<sequence length="128" mass="12912">MSMQNLVTLAAMSGGAVSPNALSSLAGTTAAGAPTALSALSSLNGYGATALSVSDAYQFPGIAKPQASTGPAGRQVEGPEGANLFIYHLPQEFSDSDLASTFLPFGNVVSAKVFIDKQTNLSKCFGPP</sequence>
<dbReference type="InterPro" id="IPR035979">
    <property type="entry name" value="RBD_domain_sf"/>
</dbReference>
<feature type="domain" description="RRM" evidence="2">
    <location>
        <begin position="84"/>
        <end position="126"/>
    </location>
</feature>
<dbReference type="EMBL" id="GFTR01002165">
    <property type="protein sequence ID" value="JAW14261.1"/>
    <property type="molecule type" value="Transcribed_RNA"/>
</dbReference>
<dbReference type="InterPro" id="IPR000504">
    <property type="entry name" value="RRM_dom"/>
</dbReference>
<reference evidence="3" key="1">
    <citation type="journal article" date="2018" name="PLoS Negl. Trop. Dis.">
        <title>An insight into the salivary gland and fat body transcriptome of Panstrongylus lignarius (Hemiptera: Heteroptera), the main vector of Chagas disease in Peru.</title>
        <authorList>
            <person name="Nevoa J.C."/>
            <person name="Mendes M.T."/>
            <person name="da Silva M.V."/>
            <person name="Soares S.C."/>
            <person name="Oliveira C.J.F."/>
            <person name="Ribeiro J.M.C."/>
        </authorList>
    </citation>
    <scope>NUCLEOTIDE SEQUENCE</scope>
</reference>
<dbReference type="Gene3D" id="3.30.70.330">
    <property type="match status" value="1"/>
</dbReference>
<dbReference type="AlphaFoldDB" id="A0A224Y1D5"/>
<dbReference type="GO" id="GO:0003723">
    <property type="term" value="F:RNA binding"/>
    <property type="evidence" value="ECO:0007669"/>
    <property type="project" value="UniProtKB-KW"/>
</dbReference>
<accession>A0A224Y1D5</accession>
<evidence type="ECO:0000313" key="3">
    <source>
        <dbReference type="EMBL" id="JAW14261.1"/>
    </source>
</evidence>
<keyword evidence="1" id="KW-0694">RNA-binding</keyword>
<proteinExistence type="predicted"/>